<dbReference type="InterPro" id="IPR035940">
    <property type="entry name" value="CAP_sf"/>
</dbReference>
<dbReference type="Pfam" id="PF14504">
    <property type="entry name" value="CAP_assoc_N"/>
    <property type="match status" value="1"/>
</dbReference>
<comment type="caution">
    <text evidence="3">The sequence shown here is derived from an EMBL/GenBank/DDBJ whole genome shotgun (WGS) entry which is preliminary data.</text>
</comment>
<feature type="domain" description="SCP" evidence="1">
    <location>
        <begin position="249"/>
        <end position="365"/>
    </location>
</feature>
<dbReference type="InterPro" id="IPR014044">
    <property type="entry name" value="CAP_dom"/>
</dbReference>
<evidence type="ECO:0000259" key="1">
    <source>
        <dbReference type="Pfam" id="PF00188"/>
    </source>
</evidence>
<keyword evidence="4" id="KW-1185">Reference proteome</keyword>
<evidence type="ECO:0000313" key="3">
    <source>
        <dbReference type="EMBL" id="MFC0476599.1"/>
    </source>
</evidence>
<evidence type="ECO:0000313" key="4">
    <source>
        <dbReference type="Proteomes" id="UP001589738"/>
    </source>
</evidence>
<dbReference type="RefSeq" id="WP_340903587.1">
    <property type="nucleotide sequence ID" value="NZ_JBHLUU010000107.1"/>
</dbReference>
<protein>
    <submittedName>
        <fullName evidence="3">CAP domain-containing protein</fullName>
    </submittedName>
</protein>
<dbReference type="InterPro" id="IPR029410">
    <property type="entry name" value="CAP_assoc"/>
</dbReference>
<dbReference type="SUPFAM" id="SSF55797">
    <property type="entry name" value="PR-1-like"/>
    <property type="match status" value="1"/>
</dbReference>
<dbReference type="PANTHER" id="PTHR31157">
    <property type="entry name" value="SCP DOMAIN-CONTAINING PROTEIN"/>
    <property type="match status" value="1"/>
</dbReference>
<reference evidence="3 4" key="1">
    <citation type="submission" date="2024-09" db="EMBL/GenBank/DDBJ databases">
        <authorList>
            <person name="Sun Q."/>
            <person name="Mori K."/>
        </authorList>
    </citation>
    <scope>NUCLEOTIDE SEQUENCE [LARGE SCALE GENOMIC DNA]</scope>
    <source>
        <strain evidence="3 4">CGMCC 1.9126</strain>
    </source>
</reference>
<dbReference type="EMBL" id="JBHLUU010000107">
    <property type="protein sequence ID" value="MFC0476599.1"/>
    <property type="molecule type" value="Genomic_DNA"/>
</dbReference>
<feature type="domain" description="CAP-associated" evidence="2">
    <location>
        <begin position="95"/>
        <end position="230"/>
    </location>
</feature>
<proteinExistence type="predicted"/>
<sequence length="368" mass="42232">MRRLFLLVILLFGLNYLWNTYGKEVEIGAIAEDLNIQLDNFGLSELLDDLAGSIGFLEEKVEELAEEQLPSELEVPSPDLVSPTNQMFSIYNIELGESKADIENMLGAPKRSEMNEYGTEWHTYHENYHNFVKVMYNDQQQVIGLYTNQDLISSTNGIKLNSLKQTVRDTLGQPITRLQKGLVFYQLQEDSDYDMFELDDSYVTIFYDVHEENTVTAIQILTEEVENNKRSIYSEPSDALKEGFELQMFDLVNATRVNHGLQVLSWDEHVMQTARKHSSDMAVNNYFDHTNLQGESPFDRMEEDGIRYTLAGENLAYGQFSSIFAHEGLMNSLGHRKNIVKSGFEYLGVGVAFNEEAQPYYTQNYYAN</sequence>
<evidence type="ECO:0000259" key="2">
    <source>
        <dbReference type="Pfam" id="PF14504"/>
    </source>
</evidence>
<dbReference type="Gene3D" id="3.40.33.10">
    <property type="entry name" value="CAP"/>
    <property type="match status" value="1"/>
</dbReference>
<name>A0ABV6KTE9_9BACI</name>
<dbReference type="CDD" id="cd05379">
    <property type="entry name" value="CAP_bacterial"/>
    <property type="match status" value="1"/>
</dbReference>
<dbReference type="Proteomes" id="UP001589738">
    <property type="component" value="Unassembled WGS sequence"/>
</dbReference>
<gene>
    <name evidence="3" type="ORF">ACFFHF_15430</name>
</gene>
<dbReference type="PANTHER" id="PTHR31157:SF1">
    <property type="entry name" value="SCP DOMAIN-CONTAINING PROTEIN"/>
    <property type="match status" value="1"/>
</dbReference>
<dbReference type="Pfam" id="PF00188">
    <property type="entry name" value="CAP"/>
    <property type="match status" value="1"/>
</dbReference>
<accession>A0ABV6KTE9</accession>
<organism evidence="3 4">
    <name type="scientific">Robertmurraya beringensis</name>
    <dbReference type="NCBI Taxonomy" id="641660"/>
    <lineage>
        <taxon>Bacteria</taxon>
        <taxon>Bacillati</taxon>
        <taxon>Bacillota</taxon>
        <taxon>Bacilli</taxon>
        <taxon>Bacillales</taxon>
        <taxon>Bacillaceae</taxon>
        <taxon>Robertmurraya</taxon>
    </lineage>
</organism>